<dbReference type="OrthoDB" id="630188at2759"/>
<dbReference type="OMA" id="EYDPIIF"/>
<dbReference type="InterPro" id="IPR029052">
    <property type="entry name" value="Metallo-depent_PP-like"/>
</dbReference>
<name>S8A7U9_DACHA</name>
<dbReference type="Proteomes" id="UP000015100">
    <property type="component" value="Unassembled WGS sequence"/>
</dbReference>
<dbReference type="HOGENOM" id="CLU_041441_3_1_1"/>
<dbReference type="eggNOG" id="KOG3947">
    <property type="taxonomic scope" value="Eukaryota"/>
</dbReference>
<dbReference type="InterPro" id="IPR051693">
    <property type="entry name" value="UPF0046_metallophosphoest"/>
</dbReference>
<keyword evidence="1" id="KW-1133">Transmembrane helix</keyword>
<evidence type="ECO:0000313" key="3">
    <source>
        <dbReference type="EMBL" id="EPS39095.1"/>
    </source>
</evidence>
<reference evidence="3 4" key="1">
    <citation type="journal article" date="2013" name="PLoS Genet.">
        <title>Genomic mechanisms accounting for the adaptation to parasitism in nematode-trapping fungi.</title>
        <authorList>
            <person name="Meerupati T."/>
            <person name="Andersson K.M."/>
            <person name="Friman E."/>
            <person name="Kumar D."/>
            <person name="Tunlid A."/>
            <person name="Ahren D."/>
        </authorList>
    </citation>
    <scope>NUCLEOTIDE SEQUENCE [LARGE SCALE GENOMIC DNA]</scope>
    <source>
        <strain evidence="3 4">CBS 200.50</strain>
    </source>
</reference>
<feature type="transmembrane region" description="Helical" evidence="1">
    <location>
        <begin position="260"/>
        <end position="278"/>
    </location>
</feature>
<comment type="caution">
    <text evidence="3">The sequence shown here is derived from an EMBL/GenBank/DDBJ whole genome shotgun (WGS) entry which is preliminary data.</text>
</comment>
<protein>
    <recommendedName>
        <fullName evidence="2">Calcineurin-like phosphoesterase domain-containing protein</fullName>
    </recommendedName>
</protein>
<dbReference type="SUPFAM" id="SSF56300">
    <property type="entry name" value="Metallo-dependent phosphatases"/>
    <property type="match status" value="1"/>
</dbReference>
<keyword evidence="4" id="KW-1185">Reference proteome</keyword>
<gene>
    <name evidence="3" type="ORF">H072_7103</name>
</gene>
<keyword evidence="1" id="KW-0472">Membrane</keyword>
<dbReference type="EMBL" id="AQGS01000489">
    <property type="protein sequence ID" value="EPS39095.1"/>
    <property type="molecule type" value="Genomic_DNA"/>
</dbReference>
<evidence type="ECO:0000259" key="2">
    <source>
        <dbReference type="Pfam" id="PF00149"/>
    </source>
</evidence>
<dbReference type="PANTHER" id="PTHR12905:SF18">
    <property type="entry name" value="ESTER HYDROLASE, PUTATIVE (AFU_ORTHOLOGUE AFUA_4G03130)-RELATED"/>
    <property type="match status" value="1"/>
</dbReference>
<dbReference type="Pfam" id="PF00149">
    <property type="entry name" value="Metallophos"/>
    <property type="match status" value="1"/>
</dbReference>
<keyword evidence="1" id="KW-0812">Transmembrane</keyword>
<dbReference type="GO" id="GO:0016787">
    <property type="term" value="F:hydrolase activity"/>
    <property type="evidence" value="ECO:0007669"/>
    <property type="project" value="InterPro"/>
</dbReference>
<dbReference type="Gene3D" id="3.60.21.10">
    <property type="match status" value="1"/>
</dbReference>
<feature type="domain" description="Calcineurin-like phosphoesterase" evidence="2">
    <location>
        <begin position="54"/>
        <end position="231"/>
    </location>
</feature>
<reference evidence="4" key="2">
    <citation type="submission" date="2013-04" db="EMBL/GenBank/DDBJ databases">
        <title>Genomic mechanisms accounting for the adaptation to parasitism in nematode-trapping fungi.</title>
        <authorList>
            <person name="Ahren D.G."/>
        </authorList>
    </citation>
    <scope>NUCLEOTIDE SEQUENCE [LARGE SCALE GENOMIC DNA]</scope>
    <source>
        <strain evidence="4">CBS 200.50</strain>
    </source>
</reference>
<dbReference type="CDD" id="cd07379">
    <property type="entry name" value="MPP_239FB"/>
    <property type="match status" value="1"/>
</dbReference>
<accession>S8A7U9</accession>
<evidence type="ECO:0000313" key="4">
    <source>
        <dbReference type="Proteomes" id="UP000015100"/>
    </source>
</evidence>
<sequence length="313" mass="35297">MADGLDSIFSRTPPTELEKFISHPKRYIAEQLYRIRPNARASPSSNETSDQKIKVVCLSDTHNHRISDVPAGDILIHAGDLTNRGTIEELQQAIEWLDELPHKYKIVIAGNHELCLDAKGKHPDIPPSDIESIDWKSLICLNDSSVLVNIPGKKRAVKIYGNPWTPKQGNSAFQYPRHENFYENKIPLDVDILVTHGPPRHHLDNHAGCVSLLQEIWRVRPKLHVFGHIHAARGQTLLYYSSLQKYYELSCDRKGGLLEIFGLLWGFLVAYILSIVGWTHKNRNTILVNAAMVRGLKNEVTDLGVISCVVDLA</sequence>
<dbReference type="AlphaFoldDB" id="S8A7U9"/>
<dbReference type="InterPro" id="IPR004843">
    <property type="entry name" value="Calcineurin-like_PHP"/>
</dbReference>
<dbReference type="PANTHER" id="PTHR12905">
    <property type="entry name" value="METALLOPHOSPHOESTERASE"/>
    <property type="match status" value="1"/>
</dbReference>
<evidence type="ECO:0000256" key="1">
    <source>
        <dbReference type="SAM" id="Phobius"/>
    </source>
</evidence>
<organism evidence="3 4">
    <name type="scientific">Dactylellina haptotyla (strain CBS 200.50)</name>
    <name type="common">Nematode-trapping fungus</name>
    <name type="synonym">Monacrosporium haptotylum</name>
    <dbReference type="NCBI Taxonomy" id="1284197"/>
    <lineage>
        <taxon>Eukaryota</taxon>
        <taxon>Fungi</taxon>
        <taxon>Dikarya</taxon>
        <taxon>Ascomycota</taxon>
        <taxon>Pezizomycotina</taxon>
        <taxon>Orbiliomycetes</taxon>
        <taxon>Orbiliales</taxon>
        <taxon>Orbiliaceae</taxon>
        <taxon>Dactylellina</taxon>
    </lineage>
</organism>
<proteinExistence type="predicted"/>